<feature type="compositionally biased region" description="Polar residues" evidence="1">
    <location>
        <begin position="8"/>
        <end position="18"/>
    </location>
</feature>
<evidence type="ECO:0008006" key="4">
    <source>
        <dbReference type="Google" id="ProtNLM"/>
    </source>
</evidence>
<feature type="region of interest" description="Disordered" evidence="1">
    <location>
        <begin position="1"/>
        <end position="39"/>
    </location>
</feature>
<dbReference type="RefSeq" id="WP_344762132.1">
    <property type="nucleotide sequence ID" value="NZ_BAAAZE010000005.1"/>
</dbReference>
<protein>
    <recommendedName>
        <fullName evidence="4">Winged helix-turn helix domain-containing protein</fullName>
    </recommendedName>
</protein>
<proteinExistence type="predicted"/>
<organism evidence="2 3">
    <name type="scientific">Actimicrobium antarcticum</name>
    <dbReference type="NCBI Taxonomy" id="1051899"/>
    <lineage>
        <taxon>Bacteria</taxon>
        <taxon>Pseudomonadati</taxon>
        <taxon>Pseudomonadota</taxon>
        <taxon>Betaproteobacteria</taxon>
        <taxon>Burkholderiales</taxon>
        <taxon>Oxalobacteraceae</taxon>
        <taxon>Actimicrobium</taxon>
    </lineage>
</organism>
<sequence length="145" mass="16312">MKLFANNLAAQRQASLAKQEQDRAKRTERDQHAEQSSNERFIPLTDRVQKMIDKMPLPIQCDGVPMALFVENLRGKFRGQASAPALGKALRSMGWIRTRQWRNESDGFSALWFPPDKPDKRATAPLSQPATPDQTPVEPLKGSAQ</sequence>
<comment type="caution">
    <text evidence="2">The sequence shown here is derived from an EMBL/GenBank/DDBJ whole genome shotgun (WGS) entry which is preliminary data.</text>
</comment>
<dbReference type="EMBL" id="BAAAZE010000005">
    <property type="protein sequence ID" value="GAA4016656.1"/>
    <property type="molecule type" value="Genomic_DNA"/>
</dbReference>
<reference evidence="3" key="1">
    <citation type="journal article" date="2019" name="Int. J. Syst. Evol. Microbiol.">
        <title>The Global Catalogue of Microorganisms (GCM) 10K type strain sequencing project: providing services to taxonomists for standard genome sequencing and annotation.</title>
        <authorList>
            <consortium name="The Broad Institute Genomics Platform"/>
            <consortium name="The Broad Institute Genome Sequencing Center for Infectious Disease"/>
            <person name="Wu L."/>
            <person name="Ma J."/>
        </authorList>
    </citation>
    <scope>NUCLEOTIDE SEQUENCE [LARGE SCALE GENOMIC DNA]</scope>
    <source>
        <strain evidence="3">JCM 16673</strain>
    </source>
</reference>
<feature type="compositionally biased region" description="Polar residues" evidence="1">
    <location>
        <begin position="125"/>
        <end position="134"/>
    </location>
</feature>
<dbReference type="Proteomes" id="UP001501353">
    <property type="component" value="Unassembled WGS sequence"/>
</dbReference>
<keyword evidence="3" id="KW-1185">Reference proteome</keyword>
<accession>A0ABP7SUN2</accession>
<feature type="compositionally biased region" description="Basic and acidic residues" evidence="1">
    <location>
        <begin position="19"/>
        <end position="33"/>
    </location>
</feature>
<evidence type="ECO:0000256" key="1">
    <source>
        <dbReference type="SAM" id="MobiDB-lite"/>
    </source>
</evidence>
<gene>
    <name evidence="2" type="ORF">GCM10022212_09870</name>
</gene>
<evidence type="ECO:0000313" key="2">
    <source>
        <dbReference type="EMBL" id="GAA4016656.1"/>
    </source>
</evidence>
<feature type="region of interest" description="Disordered" evidence="1">
    <location>
        <begin position="109"/>
        <end position="145"/>
    </location>
</feature>
<name>A0ABP7SUN2_9BURK</name>
<evidence type="ECO:0000313" key="3">
    <source>
        <dbReference type="Proteomes" id="UP001501353"/>
    </source>
</evidence>